<dbReference type="InterPro" id="IPR050266">
    <property type="entry name" value="AB_hydrolase_sf"/>
</dbReference>
<keyword evidence="6" id="KW-1185">Reference proteome</keyword>
<feature type="domain" description="AB hydrolase-1" evidence="4">
    <location>
        <begin position="94"/>
        <end position="337"/>
    </location>
</feature>
<proteinExistence type="inferred from homology"/>
<keyword evidence="3" id="KW-0732">Signal</keyword>
<dbReference type="InterPro" id="IPR002410">
    <property type="entry name" value="Peptidase_S33"/>
</dbReference>
<evidence type="ECO:0000259" key="4">
    <source>
        <dbReference type="Pfam" id="PF00561"/>
    </source>
</evidence>
<name>A0A427YT23_9TREE</name>
<evidence type="ECO:0000313" key="5">
    <source>
        <dbReference type="EMBL" id="RSH94232.1"/>
    </source>
</evidence>
<reference evidence="5 6" key="1">
    <citation type="submission" date="2018-11" db="EMBL/GenBank/DDBJ databases">
        <title>Genome sequence of Saitozyma podzolica DSM 27192.</title>
        <authorList>
            <person name="Aliyu H."/>
            <person name="Gorte O."/>
            <person name="Ochsenreither K."/>
        </authorList>
    </citation>
    <scope>NUCLEOTIDE SEQUENCE [LARGE SCALE GENOMIC DNA]</scope>
    <source>
        <strain evidence="5 6">DSM 27192</strain>
    </source>
</reference>
<organism evidence="5 6">
    <name type="scientific">Saitozyma podzolica</name>
    <dbReference type="NCBI Taxonomy" id="1890683"/>
    <lineage>
        <taxon>Eukaryota</taxon>
        <taxon>Fungi</taxon>
        <taxon>Dikarya</taxon>
        <taxon>Basidiomycota</taxon>
        <taxon>Agaricomycotina</taxon>
        <taxon>Tremellomycetes</taxon>
        <taxon>Tremellales</taxon>
        <taxon>Trimorphomycetaceae</taxon>
        <taxon>Saitozyma</taxon>
    </lineage>
</organism>
<dbReference type="PANTHER" id="PTHR43798:SF33">
    <property type="entry name" value="HYDROLASE, PUTATIVE (AFU_ORTHOLOGUE AFUA_2G14860)-RELATED"/>
    <property type="match status" value="1"/>
</dbReference>
<evidence type="ECO:0000256" key="3">
    <source>
        <dbReference type="SAM" id="SignalP"/>
    </source>
</evidence>
<dbReference type="GO" id="GO:0006508">
    <property type="term" value="P:proteolysis"/>
    <property type="evidence" value="ECO:0007669"/>
    <property type="project" value="InterPro"/>
</dbReference>
<feature type="signal peptide" evidence="3">
    <location>
        <begin position="1"/>
        <end position="20"/>
    </location>
</feature>
<keyword evidence="2" id="KW-0378">Hydrolase</keyword>
<dbReference type="InterPro" id="IPR029058">
    <property type="entry name" value="AB_hydrolase_fold"/>
</dbReference>
<dbReference type="GO" id="GO:0008233">
    <property type="term" value="F:peptidase activity"/>
    <property type="evidence" value="ECO:0007669"/>
    <property type="project" value="InterPro"/>
</dbReference>
<evidence type="ECO:0000256" key="2">
    <source>
        <dbReference type="ARBA" id="ARBA00022801"/>
    </source>
</evidence>
<evidence type="ECO:0000313" key="6">
    <source>
        <dbReference type="Proteomes" id="UP000279259"/>
    </source>
</evidence>
<dbReference type="AlphaFoldDB" id="A0A427YT23"/>
<dbReference type="STRING" id="1890683.A0A427YT23"/>
<dbReference type="GO" id="GO:0016020">
    <property type="term" value="C:membrane"/>
    <property type="evidence" value="ECO:0007669"/>
    <property type="project" value="TreeGrafter"/>
</dbReference>
<protein>
    <recommendedName>
        <fullName evidence="4">AB hydrolase-1 domain-containing protein</fullName>
    </recommendedName>
</protein>
<dbReference type="PRINTS" id="PR00793">
    <property type="entry name" value="PROAMNOPTASE"/>
</dbReference>
<dbReference type="OrthoDB" id="2559954at2759"/>
<gene>
    <name evidence="5" type="ORF">EHS25_004035</name>
</gene>
<accession>A0A427YT23</accession>
<comment type="similarity">
    <text evidence="1">Belongs to the peptidase S33 family.</text>
</comment>
<dbReference type="EMBL" id="RSCD01000002">
    <property type="protein sequence ID" value="RSH94232.1"/>
    <property type="molecule type" value="Genomic_DNA"/>
</dbReference>
<dbReference type="PRINTS" id="PR00111">
    <property type="entry name" value="ABHYDROLASE"/>
</dbReference>
<dbReference type="SUPFAM" id="SSF53474">
    <property type="entry name" value="alpha/beta-Hydrolases"/>
    <property type="match status" value="1"/>
</dbReference>
<dbReference type="InterPro" id="IPR000073">
    <property type="entry name" value="AB_hydrolase_1"/>
</dbReference>
<dbReference type="Pfam" id="PF00561">
    <property type="entry name" value="Abhydrolase_1"/>
    <property type="match status" value="1"/>
</dbReference>
<dbReference type="Gene3D" id="3.40.50.1820">
    <property type="entry name" value="alpha/beta hydrolase"/>
    <property type="match status" value="1"/>
</dbReference>
<evidence type="ECO:0000256" key="1">
    <source>
        <dbReference type="ARBA" id="ARBA00010088"/>
    </source>
</evidence>
<dbReference type="Proteomes" id="UP000279259">
    <property type="component" value="Unassembled WGS sequence"/>
</dbReference>
<comment type="caution">
    <text evidence="5">The sequence shown here is derived from an EMBL/GenBank/DDBJ whole genome shotgun (WGS) entry which is preliminary data.</text>
</comment>
<feature type="chain" id="PRO_5018969875" description="AB hydrolase-1 domain-containing protein" evidence="3">
    <location>
        <begin position="21"/>
        <end position="352"/>
    </location>
</feature>
<sequence length="352" mass="38899">MSVLLIPMPILAVIAQSLHGATLADSALSGPADEFVDVPKMELKHPELSLSRHLNCWNAAEASRTVHNMEPTLEFAEINGAKLAYKILGDPSLPLFITLHGGRGFGSHGSDFAAYRPLADSYRVLSFDFRGHGQSSCTLPYTFAQLVDDIHALREHFVGGDKAVICGGSFGGYLAQQYAITYPAYVSHLVLRGTAPSHEHEAEAIETIKQRLHLAPLASVEMMSKIFGAFVDDNEMRLVMFAVGPLYSEGVYDPNRGLESATRTIYRAETHNALYSEEEKYFDYRARLKEITAPTLIIVGERDWICPLNQSKIMADGIPDSTLLVVKDANHSVHHEKNELVISEIRSFLSSR</sequence>
<dbReference type="PANTHER" id="PTHR43798">
    <property type="entry name" value="MONOACYLGLYCEROL LIPASE"/>
    <property type="match status" value="1"/>
</dbReference>